<keyword evidence="3" id="KW-1185">Reference proteome</keyword>
<dbReference type="EMBL" id="BORB01000009">
    <property type="protein sequence ID" value="GIN57061.1"/>
    <property type="molecule type" value="Genomic_DNA"/>
</dbReference>
<evidence type="ECO:0008006" key="4">
    <source>
        <dbReference type="Google" id="ProtNLM"/>
    </source>
</evidence>
<protein>
    <recommendedName>
        <fullName evidence="4">ClpX-type ZB domain-containing protein</fullName>
    </recommendedName>
</protein>
<feature type="transmembrane region" description="Helical" evidence="1">
    <location>
        <begin position="73"/>
        <end position="90"/>
    </location>
</feature>
<comment type="caution">
    <text evidence="2">The sequence shown here is derived from an EMBL/GenBank/DDBJ whole genome shotgun (WGS) entry which is preliminary data.</text>
</comment>
<dbReference type="Proteomes" id="UP000679950">
    <property type="component" value="Unassembled WGS sequence"/>
</dbReference>
<organism evidence="2 3">
    <name type="scientific">Lederbergia ruris</name>
    <dbReference type="NCBI Taxonomy" id="217495"/>
    <lineage>
        <taxon>Bacteria</taxon>
        <taxon>Bacillati</taxon>
        <taxon>Bacillota</taxon>
        <taxon>Bacilli</taxon>
        <taxon>Bacillales</taxon>
        <taxon>Bacillaceae</taxon>
        <taxon>Lederbergia</taxon>
    </lineage>
</organism>
<reference evidence="2 3" key="1">
    <citation type="submission" date="2021-03" db="EMBL/GenBank/DDBJ databases">
        <title>Antimicrobial resistance genes in bacteria isolated from Japanese honey, and their potential for conferring macrolide and lincosamide resistance in the American foulbrood pathogen Paenibacillus larvae.</title>
        <authorList>
            <person name="Okamoto M."/>
            <person name="Kumagai M."/>
            <person name="Kanamori H."/>
            <person name="Takamatsu D."/>
        </authorList>
    </citation>
    <scope>NUCLEOTIDE SEQUENCE [LARGE SCALE GENOMIC DNA]</scope>
    <source>
        <strain evidence="2 3">J8TS2</strain>
    </source>
</reference>
<proteinExistence type="predicted"/>
<keyword evidence="1" id="KW-1133">Transmembrane helix</keyword>
<keyword evidence="1" id="KW-0812">Transmembrane</keyword>
<accession>A0ABQ4KHX4</accession>
<sequence>MDERIAKIRYCPLCGHESDKEFIERDGSGGHWICENCDELVEAYLLEKRYVLEECAEESSEEDGDSGKSIGKILLFVVIIAAIIFGIAYFS</sequence>
<name>A0ABQ4KHX4_9BACI</name>
<keyword evidence="1" id="KW-0472">Membrane</keyword>
<evidence type="ECO:0000313" key="2">
    <source>
        <dbReference type="EMBL" id="GIN57061.1"/>
    </source>
</evidence>
<gene>
    <name evidence="2" type="ORF">J8TS2_13800</name>
</gene>
<evidence type="ECO:0000256" key="1">
    <source>
        <dbReference type="SAM" id="Phobius"/>
    </source>
</evidence>
<evidence type="ECO:0000313" key="3">
    <source>
        <dbReference type="Proteomes" id="UP000679950"/>
    </source>
</evidence>
<dbReference type="RefSeq" id="WP_212965914.1">
    <property type="nucleotide sequence ID" value="NZ_BORB01000009.1"/>
</dbReference>